<dbReference type="UniPathway" id="UPA00655">
    <property type="reaction ID" value="UER00711"/>
</dbReference>
<dbReference type="Proteomes" id="UP000249873">
    <property type="component" value="Chromosome"/>
</dbReference>
<comment type="cofactor">
    <cofactor evidence="4">
        <name>Zn(2+)</name>
        <dbReference type="ChEBI" id="CHEBI:29105"/>
    </cofactor>
    <text evidence="4">Binds 1 zinc ion per subunit.</text>
</comment>
<name>A0A2Z4GFC6_9BACT</name>
<comment type="function">
    <text evidence="4">Component of the acetyl coenzyme A carboxylase (ACC) complex. Biotin carboxylase (BC) catalyzes the carboxylation of biotin on its carrier protein (BCCP) and then the CO(2) group is transferred by the transcarboxylase to acetyl-CoA to form malonyl-CoA.</text>
</comment>
<reference evidence="6 7" key="1">
    <citation type="submission" date="2018-05" db="EMBL/GenBank/DDBJ databases">
        <title>Complete genome sequence of Arcticibacterium luteifluviistationis SM1504T, a cytophagaceae bacterium isolated from Arctic surface seawater.</title>
        <authorList>
            <person name="Li Y."/>
            <person name="Qin Q.-L."/>
        </authorList>
    </citation>
    <scope>NUCLEOTIDE SEQUENCE [LARGE SCALE GENOMIC DNA]</scope>
    <source>
        <strain evidence="6 7">SM1504</strain>
    </source>
</reference>
<dbReference type="Gene3D" id="3.90.226.10">
    <property type="entry name" value="2-enoyl-CoA Hydratase, Chain A, domain 1"/>
    <property type="match status" value="1"/>
</dbReference>
<accession>A0A2Z4GFC6</accession>
<dbReference type="KEGG" id="als:DJ013_16885"/>
<evidence type="ECO:0000256" key="4">
    <source>
        <dbReference type="HAMAP-Rule" id="MF_01395"/>
    </source>
</evidence>
<comment type="subunit">
    <text evidence="4">Acetyl-CoA carboxylase is a heterohexamer composed of biotin carboxyl carrier protein (AccB), biotin carboxylase (AccC) and two subunits each of ACCase subunit alpha (AccA) and ACCase subunit beta (AccD).</text>
</comment>
<comment type="subcellular location">
    <subcellularLocation>
        <location evidence="4">Cytoplasm</location>
    </subcellularLocation>
</comment>
<comment type="catalytic activity">
    <reaction evidence="4">
        <text>N(6)-carboxybiotinyl-L-lysyl-[protein] + acetyl-CoA = N(6)-biotinyl-L-lysyl-[protein] + malonyl-CoA</text>
        <dbReference type="Rhea" id="RHEA:54728"/>
        <dbReference type="Rhea" id="RHEA-COMP:10505"/>
        <dbReference type="Rhea" id="RHEA-COMP:10506"/>
        <dbReference type="ChEBI" id="CHEBI:57288"/>
        <dbReference type="ChEBI" id="CHEBI:57384"/>
        <dbReference type="ChEBI" id="CHEBI:83144"/>
        <dbReference type="ChEBI" id="CHEBI:83145"/>
        <dbReference type="EC" id="2.1.3.15"/>
    </reaction>
</comment>
<feature type="binding site" evidence="4">
    <location>
        <position position="29"/>
    </location>
    <ligand>
        <name>Zn(2+)</name>
        <dbReference type="ChEBI" id="CHEBI:29105"/>
    </ligand>
</feature>
<dbReference type="GO" id="GO:0003989">
    <property type="term" value="F:acetyl-CoA carboxylase activity"/>
    <property type="evidence" value="ECO:0007669"/>
    <property type="project" value="InterPro"/>
</dbReference>
<evidence type="ECO:0000256" key="1">
    <source>
        <dbReference type="ARBA" id="ARBA00022679"/>
    </source>
</evidence>
<feature type="binding site" evidence="4">
    <location>
        <position position="48"/>
    </location>
    <ligand>
        <name>Zn(2+)</name>
        <dbReference type="ChEBI" id="CHEBI:29105"/>
    </ligand>
</feature>
<dbReference type="EC" id="2.1.3.15" evidence="4"/>
<dbReference type="RefSeq" id="WP_111373125.1">
    <property type="nucleotide sequence ID" value="NZ_CP029480.1"/>
</dbReference>
<dbReference type="InterPro" id="IPR000438">
    <property type="entry name" value="Acetyl_CoA_COase_Trfase_b_su"/>
</dbReference>
<keyword evidence="7" id="KW-1185">Reference proteome</keyword>
<keyword evidence="4" id="KW-0443">Lipid metabolism</keyword>
<dbReference type="HAMAP" id="MF_01395">
    <property type="entry name" value="AcetylCoA_CT_beta"/>
    <property type="match status" value="1"/>
</dbReference>
<dbReference type="GO" id="GO:0008270">
    <property type="term" value="F:zinc ion binding"/>
    <property type="evidence" value="ECO:0007669"/>
    <property type="project" value="UniProtKB-UniRule"/>
</dbReference>
<evidence type="ECO:0000313" key="7">
    <source>
        <dbReference type="Proteomes" id="UP000249873"/>
    </source>
</evidence>
<dbReference type="InterPro" id="IPR011762">
    <property type="entry name" value="COA_CT_N"/>
</dbReference>
<dbReference type="NCBIfam" id="TIGR00515">
    <property type="entry name" value="accD"/>
    <property type="match status" value="1"/>
</dbReference>
<dbReference type="GO" id="GO:0009317">
    <property type="term" value="C:acetyl-CoA carboxylase complex"/>
    <property type="evidence" value="ECO:0007669"/>
    <property type="project" value="InterPro"/>
</dbReference>
<keyword evidence="4" id="KW-0963">Cytoplasm</keyword>
<keyword evidence="4" id="KW-0067">ATP-binding</keyword>
<protein>
    <recommendedName>
        <fullName evidence="4">Acetyl-coenzyme A carboxylase carboxyl transferase subunit beta</fullName>
        <shortName evidence="4">ACCase subunit beta</shortName>
        <shortName evidence="4">Acetyl-CoA carboxylase carboxyltransferase subunit beta</shortName>
        <ecNumber evidence="4">2.1.3.15</ecNumber>
    </recommendedName>
</protein>
<evidence type="ECO:0000256" key="2">
    <source>
        <dbReference type="ARBA" id="ARBA00022832"/>
    </source>
</evidence>
<evidence type="ECO:0000259" key="5">
    <source>
        <dbReference type="PROSITE" id="PS50980"/>
    </source>
</evidence>
<feature type="zinc finger region" description="C4-type" evidence="4">
    <location>
        <begin position="29"/>
        <end position="51"/>
    </location>
</feature>
<proteinExistence type="inferred from homology"/>
<dbReference type="InterPro" id="IPR029045">
    <property type="entry name" value="ClpP/crotonase-like_dom_sf"/>
</dbReference>
<dbReference type="PRINTS" id="PR01070">
    <property type="entry name" value="ACCCTRFRASEB"/>
</dbReference>
<keyword evidence="4" id="KW-0444">Lipid biosynthesis</keyword>
<keyword evidence="1 4" id="KW-0808">Transferase</keyword>
<keyword evidence="4" id="KW-0479">Metal-binding</keyword>
<dbReference type="SUPFAM" id="SSF52096">
    <property type="entry name" value="ClpP/crotonase"/>
    <property type="match status" value="1"/>
</dbReference>
<dbReference type="GO" id="GO:0005524">
    <property type="term" value="F:ATP binding"/>
    <property type="evidence" value="ECO:0007669"/>
    <property type="project" value="UniProtKB-KW"/>
</dbReference>
<dbReference type="GO" id="GO:0006633">
    <property type="term" value="P:fatty acid biosynthetic process"/>
    <property type="evidence" value="ECO:0007669"/>
    <property type="project" value="UniProtKB-KW"/>
</dbReference>
<keyword evidence="4" id="KW-0863">Zinc-finger</keyword>
<dbReference type="OrthoDB" id="9772975at2"/>
<dbReference type="PROSITE" id="PS50980">
    <property type="entry name" value="COA_CT_NTER"/>
    <property type="match status" value="1"/>
</dbReference>
<comment type="pathway">
    <text evidence="4">Lipid metabolism; malonyl-CoA biosynthesis; malonyl-CoA from acetyl-CoA: step 1/1.</text>
</comment>
<feature type="domain" description="CoA carboxyltransferase N-terminal" evidence="5">
    <location>
        <begin position="25"/>
        <end position="281"/>
    </location>
</feature>
<dbReference type="PANTHER" id="PTHR42995">
    <property type="entry name" value="ACETYL-COENZYME A CARBOXYLASE CARBOXYL TRANSFERASE SUBUNIT BETA, CHLOROPLASTIC"/>
    <property type="match status" value="1"/>
</dbReference>
<keyword evidence="4" id="KW-0862">Zinc</keyword>
<feature type="binding site" evidence="4">
    <location>
        <position position="51"/>
    </location>
    <ligand>
        <name>Zn(2+)</name>
        <dbReference type="ChEBI" id="CHEBI:29105"/>
    </ligand>
</feature>
<keyword evidence="4" id="KW-0547">Nucleotide-binding</keyword>
<feature type="binding site" evidence="4">
    <location>
        <position position="32"/>
    </location>
    <ligand>
        <name>Zn(2+)</name>
        <dbReference type="ChEBI" id="CHEBI:29105"/>
    </ligand>
</feature>
<dbReference type="Pfam" id="PF01039">
    <property type="entry name" value="Carboxyl_trans"/>
    <property type="match status" value="1"/>
</dbReference>
<organism evidence="6 7">
    <name type="scientific">Arcticibacterium luteifluviistationis</name>
    <dbReference type="NCBI Taxonomy" id="1784714"/>
    <lineage>
        <taxon>Bacteria</taxon>
        <taxon>Pseudomonadati</taxon>
        <taxon>Bacteroidota</taxon>
        <taxon>Cytophagia</taxon>
        <taxon>Cytophagales</taxon>
        <taxon>Leadbetterellaceae</taxon>
        <taxon>Arcticibacterium</taxon>
    </lineage>
</organism>
<comment type="similarity">
    <text evidence="4">Belongs to the AccD/PCCB family.</text>
</comment>
<dbReference type="AlphaFoldDB" id="A0A2Z4GFC6"/>
<dbReference type="PANTHER" id="PTHR42995:SF5">
    <property type="entry name" value="ACETYL-COENZYME A CARBOXYLASE CARBOXYL TRANSFERASE SUBUNIT BETA, CHLOROPLASTIC"/>
    <property type="match status" value="1"/>
</dbReference>
<gene>
    <name evidence="4" type="primary">accD</name>
    <name evidence="6" type="ORF">DJ013_16885</name>
</gene>
<keyword evidence="2 4" id="KW-0276">Fatty acid metabolism</keyword>
<dbReference type="GO" id="GO:2001295">
    <property type="term" value="P:malonyl-CoA biosynthetic process"/>
    <property type="evidence" value="ECO:0007669"/>
    <property type="project" value="UniProtKB-UniRule"/>
</dbReference>
<evidence type="ECO:0000256" key="3">
    <source>
        <dbReference type="ARBA" id="ARBA00023160"/>
    </source>
</evidence>
<sequence>MSWFQRTGKGINTPTELKREAPDGLWYQCPECKQATHTREHKQNSFTCIHCNYHEKLGSEAYFQLLFDEGKYTELDANMRSADPLEFVDTKAYPDRIVQTEKKSGLVDACRTAEGIMHGKAITISCMDFGFIGGSMGSVVGEKIARGIDNSLKKKIPFLMISKSGGARMMEAGFSLMQMAKTSAKLALLDRAGIPYISLLTDPTTGGVTASFAMLGDFNIAEPGALIGFAGPRIIRETIGKDLPKGFQTAEFLLEHGFLDFIVDRKDLKDKMASLMAMIYK</sequence>
<dbReference type="EMBL" id="CP029480">
    <property type="protein sequence ID" value="AWV99757.1"/>
    <property type="molecule type" value="Genomic_DNA"/>
</dbReference>
<dbReference type="GO" id="GO:0016743">
    <property type="term" value="F:carboxyl- or carbamoyltransferase activity"/>
    <property type="evidence" value="ECO:0007669"/>
    <property type="project" value="UniProtKB-UniRule"/>
</dbReference>
<evidence type="ECO:0000313" key="6">
    <source>
        <dbReference type="EMBL" id="AWV99757.1"/>
    </source>
</evidence>
<keyword evidence="3 4" id="KW-0275">Fatty acid biosynthesis</keyword>
<dbReference type="InterPro" id="IPR034733">
    <property type="entry name" value="AcCoA_carboxyl_beta"/>
</dbReference>